<accession>A0A368VJY4</accession>
<gene>
    <name evidence="8" type="ORF">DFP97_12141</name>
</gene>
<evidence type="ECO:0000313" key="8">
    <source>
        <dbReference type="EMBL" id="RCW41761.1"/>
    </source>
</evidence>
<keyword evidence="6" id="KW-0326">Glycosidase</keyword>
<dbReference type="InterPro" id="IPR016286">
    <property type="entry name" value="FUC_metazoa-typ"/>
</dbReference>
<dbReference type="InterPro" id="IPR057739">
    <property type="entry name" value="Glyco_hydro_29_N"/>
</dbReference>
<dbReference type="FunFam" id="3.20.20.80:FF:000158">
    <property type="entry name" value="Exported alpha-L-fucosidase"/>
    <property type="match status" value="1"/>
</dbReference>
<name>A0A368VJY4_9BACL</name>
<comment type="similarity">
    <text evidence="2">Belongs to the glycosyl hydrolase 29 family.</text>
</comment>
<dbReference type="InterPro" id="IPR013780">
    <property type="entry name" value="Glyco_hydro_b"/>
</dbReference>
<organism evidence="8 9">
    <name type="scientific">Paenibacillus prosopidis</name>
    <dbReference type="NCBI Taxonomy" id="630520"/>
    <lineage>
        <taxon>Bacteria</taxon>
        <taxon>Bacillati</taxon>
        <taxon>Bacillota</taxon>
        <taxon>Bacilli</taxon>
        <taxon>Bacillales</taxon>
        <taxon>Paenibacillaceae</taxon>
        <taxon>Paenibacillus</taxon>
    </lineage>
</organism>
<proteinExistence type="inferred from homology"/>
<evidence type="ECO:0000256" key="2">
    <source>
        <dbReference type="ARBA" id="ARBA00007951"/>
    </source>
</evidence>
<evidence type="ECO:0000256" key="6">
    <source>
        <dbReference type="ARBA" id="ARBA00023295"/>
    </source>
</evidence>
<dbReference type="GO" id="GO:0016139">
    <property type="term" value="P:glycoside catabolic process"/>
    <property type="evidence" value="ECO:0007669"/>
    <property type="project" value="TreeGrafter"/>
</dbReference>
<dbReference type="InterPro" id="IPR000933">
    <property type="entry name" value="Glyco_hydro_29"/>
</dbReference>
<dbReference type="EMBL" id="QPJD01000021">
    <property type="protein sequence ID" value="RCW41761.1"/>
    <property type="molecule type" value="Genomic_DNA"/>
</dbReference>
<keyword evidence="4" id="KW-0732">Signal</keyword>
<feature type="domain" description="Glycoside hydrolase family 29 N-terminal" evidence="7">
    <location>
        <begin position="13"/>
        <end position="370"/>
    </location>
</feature>
<protein>
    <recommendedName>
        <fullName evidence="3">alpha-L-fucosidase</fullName>
        <ecNumber evidence="3">3.2.1.51</ecNumber>
    </recommendedName>
</protein>
<dbReference type="Pfam" id="PF01120">
    <property type="entry name" value="Alpha_L_fucos"/>
    <property type="match status" value="1"/>
</dbReference>
<dbReference type="GO" id="GO:0005764">
    <property type="term" value="C:lysosome"/>
    <property type="evidence" value="ECO:0007669"/>
    <property type="project" value="TreeGrafter"/>
</dbReference>
<dbReference type="SMART" id="SM00812">
    <property type="entry name" value="Alpha_L_fucos"/>
    <property type="match status" value="1"/>
</dbReference>
<evidence type="ECO:0000313" key="9">
    <source>
        <dbReference type="Proteomes" id="UP000252415"/>
    </source>
</evidence>
<dbReference type="PANTHER" id="PTHR10030:SF37">
    <property type="entry name" value="ALPHA-L-FUCOSIDASE-RELATED"/>
    <property type="match status" value="1"/>
</dbReference>
<comment type="caution">
    <text evidence="8">The sequence shown here is derived from an EMBL/GenBank/DDBJ whole genome shotgun (WGS) entry which is preliminary data.</text>
</comment>
<dbReference type="OrthoDB" id="107551at2"/>
<evidence type="ECO:0000256" key="1">
    <source>
        <dbReference type="ARBA" id="ARBA00004071"/>
    </source>
</evidence>
<dbReference type="EC" id="3.2.1.51" evidence="3"/>
<dbReference type="InterPro" id="IPR017853">
    <property type="entry name" value="GH"/>
</dbReference>
<evidence type="ECO:0000259" key="7">
    <source>
        <dbReference type="Pfam" id="PF01120"/>
    </source>
</evidence>
<dbReference type="SUPFAM" id="SSF51445">
    <property type="entry name" value="(Trans)glycosidases"/>
    <property type="match status" value="1"/>
</dbReference>
<dbReference type="Gene3D" id="2.60.40.1180">
    <property type="entry name" value="Golgi alpha-mannosidase II"/>
    <property type="match status" value="1"/>
</dbReference>
<sequence>MDANAYLKTIDDTISKGSFKDNWDSLSEFQVPRWYEKAKFGIFIHWGVYSVPAFRSEWYPRNMYIQGSEEYKHHIAVYGEHKDFGYKDFIPMFKAENFNANEWAELFREAGAKYIMPVAEHHDGFQMYKSDISHFNAYEMGPKRDLLGEMKAAFEKRDLTFCVSSHRAEHWFFLSHGKEFDSDIKEPLVRGDFYWPSMPEPDHQDLYGSPPNQEYLEDWLIRCCELVDQYKPKVFYFDWWIHTAAFKPYLKKFAAYYYNKAEEWGFGVAINYKHDAFQFGTSVPDVERGQFAELKPYFWQTDTAVAKNSWSYTPGNDYKSSVEIIRDLVDIVSKNGSLLLNVGPKADGSIPEEDKQILLEIGAWLKDNGEAIYDTTFWRTFGEGPTKIEEGQFTDGKTKLFTSEDIRFTVKGTCLYATVLVHPSNGVVKIKSLGKKSHHFHGIIEDISVLGFDEKPLWERTDEALIITTNKVQSAAPVVFSIIIE</sequence>
<dbReference type="Gene3D" id="3.20.20.80">
    <property type="entry name" value="Glycosidases"/>
    <property type="match status" value="1"/>
</dbReference>
<evidence type="ECO:0000256" key="3">
    <source>
        <dbReference type="ARBA" id="ARBA00012662"/>
    </source>
</evidence>
<dbReference type="PRINTS" id="PR00741">
    <property type="entry name" value="GLHYDRLASE29"/>
</dbReference>
<evidence type="ECO:0000256" key="5">
    <source>
        <dbReference type="ARBA" id="ARBA00022801"/>
    </source>
</evidence>
<dbReference type="PANTHER" id="PTHR10030">
    <property type="entry name" value="ALPHA-L-FUCOSIDASE"/>
    <property type="match status" value="1"/>
</dbReference>
<keyword evidence="5" id="KW-0378">Hydrolase</keyword>
<keyword evidence="9" id="KW-1185">Reference proteome</keyword>
<dbReference type="Proteomes" id="UP000252415">
    <property type="component" value="Unassembled WGS sequence"/>
</dbReference>
<dbReference type="GO" id="GO:0004560">
    <property type="term" value="F:alpha-L-fucosidase activity"/>
    <property type="evidence" value="ECO:0007669"/>
    <property type="project" value="InterPro"/>
</dbReference>
<evidence type="ECO:0000256" key="4">
    <source>
        <dbReference type="ARBA" id="ARBA00022729"/>
    </source>
</evidence>
<reference evidence="8 9" key="1">
    <citation type="submission" date="2018-07" db="EMBL/GenBank/DDBJ databases">
        <title>Genomic Encyclopedia of Type Strains, Phase III (KMG-III): the genomes of soil and plant-associated and newly described type strains.</title>
        <authorList>
            <person name="Whitman W."/>
        </authorList>
    </citation>
    <scope>NUCLEOTIDE SEQUENCE [LARGE SCALE GENOMIC DNA]</scope>
    <source>
        <strain evidence="8 9">CECT 7506</strain>
    </source>
</reference>
<dbReference type="AlphaFoldDB" id="A0A368VJY4"/>
<dbReference type="RefSeq" id="WP_114383602.1">
    <property type="nucleotide sequence ID" value="NZ_QPJD01000021.1"/>
</dbReference>
<comment type="function">
    <text evidence="1">Alpha-L-fucosidase is responsible for hydrolyzing the alpha-1,6-linked fucose joined to the reducing-end N-acetylglucosamine of the carbohydrate moieties of glycoproteins.</text>
</comment>
<dbReference type="GO" id="GO:0006004">
    <property type="term" value="P:fucose metabolic process"/>
    <property type="evidence" value="ECO:0007669"/>
    <property type="project" value="InterPro"/>
</dbReference>